<organism evidence="1 2">
    <name type="scientific">Boeremia exigua</name>
    <dbReference type="NCBI Taxonomy" id="749465"/>
    <lineage>
        <taxon>Eukaryota</taxon>
        <taxon>Fungi</taxon>
        <taxon>Dikarya</taxon>
        <taxon>Ascomycota</taxon>
        <taxon>Pezizomycotina</taxon>
        <taxon>Dothideomycetes</taxon>
        <taxon>Pleosporomycetidae</taxon>
        <taxon>Pleosporales</taxon>
        <taxon>Pleosporineae</taxon>
        <taxon>Didymellaceae</taxon>
        <taxon>Boeremia</taxon>
    </lineage>
</organism>
<comment type="caution">
    <text evidence="1">The sequence shown here is derived from an EMBL/GenBank/DDBJ whole genome shotgun (WGS) entry which is preliminary data.</text>
</comment>
<keyword evidence="2" id="KW-1185">Reference proteome</keyword>
<sequence>MASERPNAAGEVSQAPSATTGQTRSKLKRRRVKREGPPQLQFVIATDPSQFRDENAKRSVRSQAMIHWRHEENKKRGQSNQGDDLASTSSAPACDASARSKNAQTFANHGRDTLAIRSASKTSDFGPAQLERIPSHTESASLTPSQGAGHFVGTGSSSWQLSAVETASYFPQFFNKIHALADQAVTHYEESERHGERQLRAMIVGLATFYNIGSSHDPFDVLPQFRNRSLNSLYLSRLRAFASDSTIKKWLPLMLSHPHIILSSTVLASTWLDMQNKFSGDSTTTAMVKAETISMISERLVDPNLQLGDATLTVILHLFAGEMWVCNEKVLRIHENGVASIISRRGGLSTFVHNRAIAEVALACCYHCDIFCEAEILPAFQDGLLADNIPNDEIALPESPLYCPRHTFLTIPDDPQCSSSTLELLADMRDLTNIFVAHKISLNTIHDIDTIDIAQLSPPDEAYEATIYAIRARVAALPSAHTPGLSVSGDWVYEACRIASSIYTTAIALGVPFPVAADPNHVDFSATPSSSTTWNSNEEFVKPHLTEALYETLQRADTSHVWKNMSGVLYWVSAVGAAAARIPSAMDMTQHVSATNVVEGAEAHWILCIKASGDLSKPGVPCARRQFVRPAELRGPGPFAPSDKPAAQLSSHGQSDVNTE</sequence>
<name>A0ACC2IGG3_9PLEO</name>
<protein>
    <submittedName>
        <fullName evidence="1">Uncharacterized protein</fullName>
    </submittedName>
</protein>
<dbReference type="Proteomes" id="UP001153331">
    <property type="component" value="Unassembled WGS sequence"/>
</dbReference>
<gene>
    <name evidence="1" type="ORF">OPT61_g3842</name>
</gene>
<dbReference type="EMBL" id="JAPHNI010000206">
    <property type="protein sequence ID" value="KAJ8114223.1"/>
    <property type="molecule type" value="Genomic_DNA"/>
</dbReference>
<accession>A0ACC2IGG3</accession>
<proteinExistence type="predicted"/>
<reference evidence="1" key="1">
    <citation type="submission" date="2022-11" db="EMBL/GenBank/DDBJ databases">
        <title>Genome Sequence of Boeremia exigua.</title>
        <authorList>
            <person name="Buettner E."/>
        </authorList>
    </citation>
    <scope>NUCLEOTIDE SEQUENCE</scope>
    <source>
        <strain evidence="1">CU02</strain>
    </source>
</reference>
<evidence type="ECO:0000313" key="1">
    <source>
        <dbReference type="EMBL" id="KAJ8114223.1"/>
    </source>
</evidence>
<evidence type="ECO:0000313" key="2">
    <source>
        <dbReference type="Proteomes" id="UP001153331"/>
    </source>
</evidence>